<dbReference type="RefSeq" id="WP_381442869.1">
    <property type="nucleotide sequence ID" value="NZ_JBHSNP010000010.1"/>
</dbReference>
<protein>
    <submittedName>
        <fullName evidence="3">CHAT domain-containing protein</fullName>
    </submittedName>
</protein>
<name>A0ABW0TXX4_9BACL</name>
<dbReference type="Pfam" id="PF12770">
    <property type="entry name" value="CHAT"/>
    <property type="match status" value="1"/>
</dbReference>
<evidence type="ECO:0000259" key="2">
    <source>
        <dbReference type="Pfam" id="PF12770"/>
    </source>
</evidence>
<evidence type="ECO:0000313" key="4">
    <source>
        <dbReference type="Proteomes" id="UP001596071"/>
    </source>
</evidence>
<keyword evidence="4" id="KW-1185">Reference proteome</keyword>
<feature type="domain" description="CHAT" evidence="2">
    <location>
        <begin position="172"/>
        <end position="321"/>
    </location>
</feature>
<proteinExistence type="predicted"/>
<keyword evidence="1" id="KW-0175">Coiled coil</keyword>
<feature type="coiled-coil region" evidence="1">
    <location>
        <begin position="55"/>
        <end position="136"/>
    </location>
</feature>
<dbReference type="InterPro" id="IPR024983">
    <property type="entry name" value="CHAT_dom"/>
</dbReference>
<dbReference type="EMBL" id="JBHSNP010000010">
    <property type="protein sequence ID" value="MFC5602693.1"/>
    <property type="molecule type" value="Genomic_DNA"/>
</dbReference>
<accession>A0ABW0TXX4</accession>
<sequence>MAIIDTYRSNIARKRQDISKLSADRARETKKIPDLKKKIISANDAIKRTKSQSIVKSKFNEIARAEKALAEIDKKVASIDTKLAVKEREIASEEKKLSHEVDRTEKKKLSEEKRRLEETKRLMKSINETIDNHSKLHLETKRTLTELQNVPEKITVLFMASNPIGTGSLRLDEEARSINEMIRKAEHRDSVQFETRWAARPLDILQAINELNPDIIHFSGHGSPTDELVLQDADGSAKLISKEAIVQTMMTSSDRIRLVFFNTCFSFGQAEAVVQHVESAIGMNDSIGDEAARVFSAQFYSAIGFGLTLEKAFNQAKSALMLEGIKEENIPEIYLKEGLSANEIVLVKPAFANTESL</sequence>
<comment type="caution">
    <text evidence="3">The sequence shown here is derived from an EMBL/GenBank/DDBJ whole genome shotgun (WGS) entry which is preliminary data.</text>
</comment>
<reference evidence="4" key="1">
    <citation type="journal article" date="2019" name="Int. J. Syst. Evol. Microbiol.">
        <title>The Global Catalogue of Microorganisms (GCM) 10K type strain sequencing project: providing services to taxonomists for standard genome sequencing and annotation.</title>
        <authorList>
            <consortium name="The Broad Institute Genomics Platform"/>
            <consortium name="The Broad Institute Genome Sequencing Center for Infectious Disease"/>
            <person name="Wu L."/>
            <person name="Ma J."/>
        </authorList>
    </citation>
    <scope>NUCLEOTIDE SEQUENCE [LARGE SCALE GENOMIC DNA]</scope>
    <source>
        <strain evidence="4">KACC 11299</strain>
    </source>
</reference>
<gene>
    <name evidence="3" type="ORF">ACFPTP_05630</name>
</gene>
<evidence type="ECO:0000256" key="1">
    <source>
        <dbReference type="SAM" id="Coils"/>
    </source>
</evidence>
<organism evidence="3 4">
    <name type="scientific">Sporosarcina koreensis</name>
    <dbReference type="NCBI Taxonomy" id="334735"/>
    <lineage>
        <taxon>Bacteria</taxon>
        <taxon>Bacillati</taxon>
        <taxon>Bacillota</taxon>
        <taxon>Bacilli</taxon>
        <taxon>Bacillales</taxon>
        <taxon>Caryophanaceae</taxon>
        <taxon>Sporosarcina</taxon>
    </lineage>
</organism>
<dbReference type="Proteomes" id="UP001596071">
    <property type="component" value="Unassembled WGS sequence"/>
</dbReference>
<evidence type="ECO:0000313" key="3">
    <source>
        <dbReference type="EMBL" id="MFC5602693.1"/>
    </source>
</evidence>